<name>A0A9W8CDX3_9POAL</name>
<protein>
    <submittedName>
        <fullName evidence="2">Uncharacterized protein</fullName>
    </submittedName>
</protein>
<proteinExistence type="predicted"/>
<feature type="compositionally biased region" description="Basic and acidic residues" evidence="1">
    <location>
        <begin position="51"/>
        <end position="66"/>
    </location>
</feature>
<reference evidence="2 3" key="1">
    <citation type="submission" date="2022-10" db="EMBL/GenBank/DDBJ databases">
        <title>WGS assembly of Paspalum vaginatum 540-79.</title>
        <authorList>
            <person name="Sun G."/>
            <person name="Wase N."/>
            <person name="Shu S."/>
            <person name="Jenkins J."/>
            <person name="Zhou B."/>
            <person name="Torres-Rodriguez J."/>
            <person name="Chen C."/>
            <person name="Sandor L."/>
            <person name="Plott C."/>
            <person name="Yoshinga Y."/>
            <person name="Daum C."/>
            <person name="Qi P."/>
            <person name="Barry K."/>
            <person name="Lipzen A."/>
            <person name="Berry L."/>
            <person name="Pedersen C."/>
            <person name="Gottilla T."/>
            <person name="Foltz A."/>
            <person name="Yu H."/>
            <person name="O'Malley R."/>
            <person name="Zhang C."/>
            <person name="Devos K."/>
            <person name="Sigmon B."/>
            <person name="Yu B."/>
            <person name="Obata T."/>
            <person name="Schmutz J."/>
            <person name="Schnable J."/>
        </authorList>
    </citation>
    <scope>NUCLEOTIDE SEQUENCE [LARGE SCALE GENOMIC DNA]</scope>
    <source>
        <strain evidence="3">cv. 540-79</strain>
    </source>
</reference>
<evidence type="ECO:0000256" key="1">
    <source>
        <dbReference type="SAM" id="MobiDB-lite"/>
    </source>
</evidence>
<dbReference type="Proteomes" id="UP001164776">
    <property type="component" value="Unassembled WGS sequence"/>
</dbReference>
<organism evidence="2 3">
    <name type="scientific">Paspalum vaginatum</name>
    <name type="common">seashore paspalum</name>
    <dbReference type="NCBI Taxonomy" id="158149"/>
    <lineage>
        <taxon>Eukaryota</taxon>
        <taxon>Viridiplantae</taxon>
        <taxon>Streptophyta</taxon>
        <taxon>Embryophyta</taxon>
        <taxon>Tracheophyta</taxon>
        <taxon>Spermatophyta</taxon>
        <taxon>Magnoliopsida</taxon>
        <taxon>Liliopsida</taxon>
        <taxon>Poales</taxon>
        <taxon>Poaceae</taxon>
        <taxon>PACMAD clade</taxon>
        <taxon>Panicoideae</taxon>
        <taxon>Andropogonodae</taxon>
        <taxon>Paspaleae</taxon>
        <taxon>Paspalinae</taxon>
        <taxon>Paspalum</taxon>
    </lineage>
</organism>
<dbReference type="EMBL" id="MU630295">
    <property type="protein sequence ID" value="KAJ1254171.1"/>
    <property type="molecule type" value="Genomic_DNA"/>
</dbReference>
<gene>
    <name evidence="2" type="ORF">BS78_K110300</name>
</gene>
<comment type="caution">
    <text evidence="2">The sequence shown here is derived from an EMBL/GenBank/DDBJ whole genome shotgun (WGS) entry which is preliminary data.</text>
</comment>
<accession>A0A9W8CDX3</accession>
<evidence type="ECO:0000313" key="2">
    <source>
        <dbReference type="EMBL" id="KAJ1254171.1"/>
    </source>
</evidence>
<evidence type="ECO:0000313" key="3">
    <source>
        <dbReference type="Proteomes" id="UP001164776"/>
    </source>
</evidence>
<sequence length="209" mass="22168">MSYASTPIHNCFNSLINGCNITLSFGPGYSGPGMMRQRNINSYFMHIEGGREGRAGEERSKHESNGRRPPGKGSTGRGCSREGHRGGAPVEEGCRGGALGRSPGEGRAAAGSATGGGARHERLQRRGSWAARTGEGRCSGRRWCARGRSAALGGRRQAGREHRPRRGNRAAMACEGVGRGSGWWRRVGLWGRVVACTGWSGRGEGHGPV</sequence>
<keyword evidence="3" id="KW-1185">Reference proteome</keyword>
<feature type="region of interest" description="Disordered" evidence="1">
    <location>
        <begin position="51"/>
        <end position="135"/>
    </location>
</feature>
<dbReference type="AlphaFoldDB" id="A0A9W8CDX3"/>